<accession>A0A1H9VZP8</accession>
<keyword evidence="5" id="KW-0464">Manganese</keyword>
<gene>
    <name evidence="8" type="ORF">SAMN05518684_11398</name>
</gene>
<evidence type="ECO:0000256" key="5">
    <source>
        <dbReference type="ARBA" id="ARBA00023211"/>
    </source>
</evidence>
<evidence type="ECO:0000256" key="2">
    <source>
        <dbReference type="ARBA" id="ARBA00008031"/>
    </source>
</evidence>
<dbReference type="Gene3D" id="3.20.20.120">
    <property type="entry name" value="Enolase-like C-terminal domain"/>
    <property type="match status" value="1"/>
</dbReference>
<dbReference type="SFLD" id="SFLDG01258">
    <property type="entry name" value="(chloro)muconate_cycloisomeras"/>
    <property type="match status" value="1"/>
</dbReference>
<comment type="similarity">
    <text evidence="2">Belongs to the mandelate racemase/muconate lactonizing enzyme family.</text>
</comment>
<comment type="cofactor">
    <cofactor evidence="1">
        <name>Mn(2+)</name>
        <dbReference type="ChEBI" id="CHEBI:29035"/>
    </cofactor>
</comment>
<dbReference type="PANTHER" id="PTHR48080:SF3">
    <property type="entry name" value="ENOLASE SUPERFAMILY MEMBER DDB_G0284701"/>
    <property type="match status" value="1"/>
</dbReference>
<dbReference type="EMBL" id="FOGT01000013">
    <property type="protein sequence ID" value="SES27166.1"/>
    <property type="molecule type" value="Genomic_DNA"/>
</dbReference>
<dbReference type="InterPro" id="IPR036849">
    <property type="entry name" value="Enolase-like_C_sf"/>
</dbReference>
<dbReference type="PROSITE" id="PS00909">
    <property type="entry name" value="MR_MLE_2"/>
    <property type="match status" value="1"/>
</dbReference>
<dbReference type="SUPFAM" id="SSF54826">
    <property type="entry name" value="Enolase N-terminal domain-like"/>
    <property type="match status" value="1"/>
</dbReference>
<dbReference type="AlphaFoldDB" id="A0A1H9VZP8"/>
<dbReference type="Proteomes" id="UP000198571">
    <property type="component" value="Unassembled WGS sequence"/>
</dbReference>
<dbReference type="SMART" id="SM00922">
    <property type="entry name" value="MR_MLE"/>
    <property type="match status" value="1"/>
</dbReference>
<dbReference type="Gene3D" id="3.30.390.10">
    <property type="entry name" value="Enolase-like, N-terminal domain"/>
    <property type="match status" value="1"/>
</dbReference>
<dbReference type="InterPro" id="IPR013370">
    <property type="entry name" value="Chloromuconate_cycloisomerase"/>
</dbReference>
<dbReference type="PANTHER" id="PTHR48080">
    <property type="entry name" value="D-GALACTONATE DEHYDRATASE-RELATED"/>
    <property type="match status" value="1"/>
</dbReference>
<evidence type="ECO:0000259" key="7">
    <source>
        <dbReference type="SMART" id="SM00922"/>
    </source>
</evidence>
<dbReference type="InterPro" id="IPR018110">
    <property type="entry name" value="Mandel_Rmase/mucon_lact_enz_CS"/>
</dbReference>
<keyword evidence="4" id="KW-0058">Aromatic hydrocarbons catabolism</keyword>
<dbReference type="GO" id="GO:0009063">
    <property type="term" value="P:amino acid catabolic process"/>
    <property type="evidence" value="ECO:0007669"/>
    <property type="project" value="InterPro"/>
</dbReference>
<dbReference type="InterPro" id="IPR013341">
    <property type="entry name" value="Mandelate_racemase_N_dom"/>
</dbReference>
<dbReference type="GO" id="GO:0030145">
    <property type="term" value="F:manganese ion binding"/>
    <property type="evidence" value="ECO:0007669"/>
    <property type="project" value="InterPro"/>
</dbReference>
<dbReference type="Pfam" id="PF02746">
    <property type="entry name" value="MR_MLE_N"/>
    <property type="match status" value="1"/>
</dbReference>
<evidence type="ECO:0000313" key="8">
    <source>
        <dbReference type="EMBL" id="SES27166.1"/>
    </source>
</evidence>
<keyword evidence="3" id="KW-0479">Metal-binding</keyword>
<evidence type="ECO:0000256" key="1">
    <source>
        <dbReference type="ARBA" id="ARBA00001936"/>
    </source>
</evidence>
<dbReference type="InterPro" id="IPR034593">
    <property type="entry name" value="DgoD-like"/>
</dbReference>
<dbReference type="SUPFAM" id="SSF51604">
    <property type="entry name" value="Enolase C-terminal domain-like"/>
    <property type="match status" value="1"/>
</dbReference>
<dbReference type="SFLD" id="SFLDS00001">
    <property type="entry name" value="Enolase"/>
    <property type="match status" value="1"/>
</dbReference>
<dbReference type="GO" id="GO:0018850">
    <property type="term" value="F:chloromuconate cycloisomerase activity"/>
    <property type="evidence" value="ECO:0007669"/>
    <property type="project" value="InterPro"/>
</dbReference>
<dbReference type="RefSeq" id="WP_177174371.1">
    <property type="nucleotide sequence ID" value="NZ_FOGT01000013.1"/>
</dbReference>
<organism evidence="8 9">
    <name type="scientific">Salipaludibacillus aurantiacus</name>
    <dbReference type="NCBI Taxonomy" id="1601833"/>
    <lineage>
        <taxon>Bacteria</taxon>
        <taxon>Bacillati</taxon>
        <taxon>Bacillota</taxon>
        <taxon>Bacilli</taxon>
        <taxon>Bacillales</taxon>
        <taxon>Bacillaceae</taxon>
    </lineage>
</organism>
<reference evidence="9" key="1">
    <citation type="submission" date="2016-10" db="EMBL/GenBank/DDBJ databases">
        <authorList>
            <person name="Varghese N."/>
            <person name="Submissions S."/>
        </authorList>
    </citation>
    <scope>NUCLEOTIDE SEQUENCE [LARGE SCALE GENOMIC DNA]</scope>
    <source>
        <strain evidence="9">S9</strain>
    </source>
</reference>
<dbReference type="GO" id="GO:0018849">
    <property type="term" value="F:muconate cycloisomerase activity"/>
    <property type="evidence" value="ECO:0007669"/>
    <property type="project" value="InterPro"/>
</dbReference>
<keyword evidence="9" id="KW-1185">Reference proteome</keyword>
<name>A0A1H9VZP8_9BACI</name>
<dbReference type="InterPro" id="IPR029065">
    <property type="entry name" value="Enolase_C-like"/>
</dbReference>
<dbReference type="SFLD" id="SFLDG00180">
    <property type="entry name" value="muconate_cycloisomerase"/>
    <property type="match status" value="1"/>
</dbReference>
<sequence length="379" mass="41276">MEKITIKQITTELIDIPIKRPHQFSAVKVSSKSFLLLRIELSNGYTGIGEGTTPGIFWNGESVETMKVVIDNYMAPLIIGEDAVKLESLLQTLNRQVRGNHFAKATIEMALFDGLGKTYDVPVHQLLGGLCRDRLNVRWALASGTPEGDINEAKEAVQSGKYDVFKIKSGKESARKDAERSLLIAGGIKGYSTIGIDPNGSWDRLTAMSWMDAFFEARIDFLEQPLAPYDIEGLAKLTAMKKVPVMADESVATIHDAIRLAKEQAVHIFSLKIHKAGGLKNTIKVAGIAEAAGISCFGGTSLESSIGTAACLHAYGSIPNLDYGCELFGPDWLADEIVRDPVVCKEGQIYVPDKPGLGIELDEQKVQLYARKEKVGGVH</sequence>
<evidence type="ECO:0000313" key="9">
    <source>
        <dbReference type="Proteomes" id="UP000198571"/>
    </source>
</evidence>
<evidence type="ECO:0000256" key="3">
    <source>
        <dbReference type="ARBA" id="ARBA00022723"/>
    </source>
</evidence>
<evidence type="ECO:0000256" key="6">
    <source>
        <dbReference type="ARBA" id="ARBA00023235"/>
    </source>
</evidence>
<feature type="domain" description="Mandelate racemase/muconate lactonizing enzyme C-terminal" evidence="7">
    <location>
        <begin position="146"/>
        <end position="244"/>
    </location>
</feature>
<dbReference type="STRING" id="1601833.SAMN05518684_11398"/>
<dbReference type="NCBIfam" id="TIGR02534">
    <property type="entry name" value="mucon_cyclo"/>
    <property type="match status" value="1"/>
</dbReference>
<keyword evidence="6 8" id="KW-0413">Isomerase</keyword>
<protein>
    <submittedName>
        <fullName evidence="8">Muconate cycloisomerase</fullName>
    </submittedName>
</protein>
<proteinExistence type="inferred from homology"/>
<dbReference type="Pfam" id="PF13378">
    <property type="entry name" value="MR_MLE_C"/>
    <property type="match status" value="1"/>
</dbReference>
<dbReference type="InterPro" id="IPR029017">
    <property type="entry name" value="Enolase-like_N"/>
</dbReference>
<dbReference type="InterPro" id="IPR013342">
    <property type="entry name" value="Mandelate_racemase_C"/>
</dbReference>
<evidence type="ECO:0000256" key="4">
    <source>
        <dbReference type="ARBA" id="ARBA00022797"/>
    </source>
</evidence>